<dbReference type="RefSeq" id="WP_058288805.1">
    <property type="nucleotide sequence ID" value="NZ_CYSD01000012.1"/>
</dbReference>
<dbReference type="InterPro" id="IPR020476">
    <property type="entry name" value="Nudix_hydrolase"/>
</dbReference>
<dbReference type="PRINTS" id="PR00502">
    <property type="entry name" value="NUDIXFAMILY"/>
</dbReference>
<dbReference type="PANTHER" id="PTHR43736:SF1">
    <property type="entry name" value="DIHYDRONEOPTERIN TRIPHOSPHATE DIPHOSPHATASE"/>
    <property type="match status" value="1"/>
</dbReference>
<sequence length="153" mass="16110">MTARPVLGAIAVLCEDINDAPHVLLVQRGKAPNAGFWGFPGGHVELGETASDAALRELHEETGLTAKAAGHLRNIDVIQRNSNGAVERHYLLVATLCTHPSGTLQAADDAADAAWIPVDALDTSDLKLLDQVAEVAREALARVRRTAPAAPAK</sequence>
<comment type="cofactor">
    <cofactor evidence="1">
        <name>Mg(2+)</name>
        <dbReference type="ChEBI" id="CHEBI:18420"/>
    </cofactor>
</comment>
<evidence type="ECO:0000256" key="1">
    <source>
        <dbReference type="ARBA" id="ARBA00001946"/>
    </source>
</evidence>
<evidence type="ECO:0000259" key="4">
    <source>
        <dbReference type="PROSITE" id="PS51462"/>
    </source>
</evidence>
<dbReference type="PROSITE" id="PS51462">
    <property type="entry name" value="NUDIX"/>
    <property type="match status" value="1"/>
</dbReference>
<gene>
    <name evidence="5" type="primary">mutT4</name>
    <name evidence="5" type="ORF">TRM7557_00693</name>
</gene>
<evidence type="ECO:0000256" key="3">
    <source>
        <dbReference type="RuleBase" id="RU003476"/>
    </source>
</evidence>
<dbReference type="OrthoDB" id="9761969at2"/>
<evidence type="ECO:0000313" key="6">
    <source>
        <dbReference type="Proteomes" id="UP000052022"/>
    </source>
</evidence>
<dbReference type="Pfam" id="PF00293">
    <property type="entry name" value="NUDIX"/>
    <property type="match status" value="1"/>
</dbReference>
<dbReference type="STRING" id="928856.SAMN04488049_10389"/>
<evidence type="ECO:0000256" key="2">
    <source>
        <dbReference type="ARBA" id="ARBA00022801"/>
    </source>
</evidence>
<dbReference type="InterPro" id="IPR000086">
    <property type="entry name" value="NUDIX_hydrolase_dom"/>
</dbReference>
<keyword evidence="2 3" id="KW-0378">Hydrolase</keyword>
<dbReference type="SUPFAM" id="SSF55811">
    <property type="entry name" value="Nudix"/>
    <property type="match status" value="1"/>
</dbReference>
<comment type="similarity">
    <text evidence="3">Belongs to the Nudix hydrolase family.</text>
</comment>
<dbReference type="InterPro" id="IPR015797">
    <property type="entry name" value="NUDIX_hydrolase-like_dom_sf"/>
</dbReference>
<dbReference type="PROSITE" id="PS00893">
    <property type="entry name" value="NUDIX_BOX"/>
    <property type="match status" value="1"/>
</dbReference>
<dbReference type="Proteomes" id="UP000052022">
    <property type="component" value="Unassembled WGS sequence"/>
</dbReference>
<dbReference type="GO" id="GO:0016787">
    <property type="term" value="F:hydrolase activity"/>
    <property type="evidence" value="ECO:0007669"/>
    <property type="project" value="UniProtKB-KW"/>
</dbReference>
<proteinExistence type="inferred from homology"/>
<feature type="domain" description="Nudix hydrolase" evidence="4">
    <location>
        <begin position="4"/>
        <end position="138"/>
    </location>
</feature>
<evidence type="ECO:0000313" key="5">
    <source>
        <dbReference type="EMBL" id="CUH76060.1"/>
    </source>
</evidence>
<accession>A0A0P1G2X9</accession>
<protein>
    <submittedName>
        <fullName evidence="5">Putative mutator protein MutT4</fullName>
        <ecNumber evidence="5">3.6.1.-</ecNumber>
    </submittedName>
</protein>
<dbReference type="InterPro" id="IPR020084">
    <property type="entry name" value="NUDIX_hydrolase_CS"/>
</dbReference>
<dbReference type="EMBL" id="CYSD01000012">
    <property type="protein sequence ID" value="CUH76060.1"/>
    <property type="molecule type" value="Genomic_DNA"/>
</dbReference>
<dbReference type="AlphaFoldDB" id="A0A0P1G2X9"/>
<name>A0A0P1G2X9_9RHOB</name>
<dbReference type="PANTHER" id="PTHR43736">
    <property type="entry name" value="ADP-RIBOSE PYROPHOSPHATASE"/>
    <property type="match status" value="1"/>
</dbReference>
<dbReference type="Gene3D" id="3.90.79.10">
    <property type="entry name" value="Nucleoside Triphosphate Pyrophosphohydrolase"/>
    <property type="match status" value="1"/>
</dbReference>
<keyword evidence="6" id="KW-1185">Reference proteome</keyword>
<dbReference type="CDD" id="cd04673">
    <property type="entry name" value="NUDIX_ADPRase"/>
    <property type="match status" value="1"/>
</dbReference>
<dbReference type="EC" id="3.6.1.-" evidence="5"/>
<reference evidence="5 6" key="1">
    <citation type="submission" date="2015-09" db="EMBL/GenBank/DDBJ databases">
        <authorList>
            <consortium name="Swine Surveillance"/>
        </authorList>
    </citation>
    <scope>NUCLEOTIDE SEQUENCE [LARGE SCALE GENOMIC DNA]</scope>
    <source>
        <strain evidence="5 6">CECT 7557</strain>
    </source>
</reference>
<organism evidence="5 6">
    <name type="scientific">Tritonibacter multivorans</name>
    <dbReference type="NCBI Taxonomy" id="928856"/>
    <lineage>
        <taxon>Bacteria</taxon>
        <taxon>Pseudomonadati</taxon>
        <taxon>Pseudomonadota</taxon>
        <taxon>Alphaproteobacteria</taxon>
        <taxon>Rhodobacterales</taxon>
        <taxon>Paracoccaceae</taxon>
        <taxon>Tritonibacter</taxon>
    </lineage>
</organism>